<protein>
    <submittedName>
        <fullName evidence="1">Uncharacterized protein</fullName>
    </submittedName>
</protein>
<evidence type="ECO:0000313" key="1">
    <source>
        <dbReference type="EMBL" id="EGQ76749.1"/>
    </source>
</evidence>
<accession>A0AA36XKB6</accession>
<dbReference type="Proteomes" id="UP000004982">
    <property type="component" value="Unassembled WGS sequence"/>
</dbReference>
<comment type="caution">
    <text evidence="1">The sequence shown here is derived from an EMBL/GenBank/DDBJ whole genome shotgun (WGS) entry which is preliminary data.</text>
</comment>
<dbReference type="EMBL" id="AFQE01000079">
    <property type="protein sequence ID" value="EGQ76749.1"/>
    <property type="molecule type" value="Genomic_DNA"/>
</dbReference>
<gene>
    <name evidence="1" type="ORF">HMPREF9418_1620</name>
</gene>
<sequence length="43" mass="4965">MNKGRLKNGLAKSAVYGSETRCTRFQTTLWQNVRFILPLCCCR</sequence>
<organism evidence="1 2">
    <name type="scientific">Neisseria macacae ATCC 33926</name>
    <dbReference type="NCBI Taxonomy" id="997348"/>
    <lineage>
        <taxon>Bacteria</taxon>
        <taxon>Pseudomonadati</taxon>
        <taxon>Pseudomonadota</taxon>
        <taxon>Betaproteobacteria</taxon>
        <taxon>Neisseriales</taxon>
        <taxon>Neisseriaceae</taxon>
        <taxon>Neisseria</taxon>
    </lineage>
</organism>
<evidence type="ECO:0000313" key="2">
    <source>
        <dbReference type="Proteomes" id="UP000004982"/>
    </source>
</evidence>
<reference evidence="1 2" key="1">
    <citation type="submission" date="2011-05" db="EMBL/GenBank/DDBJ databases">
        <authorList>
            <person name="Muzny D."/>
            <person name="Qin X."/>
            <person name="Deng J."/>
            <person name="Jiang H."/>
            <person name="Liu Y."/>
            <person name="Qu J."/>
            <person name="Song X.-Z."/>
            <person name="Zhang L."/>
            <person name="Thornton R."/>
            <person name="Coyle M."/>
            <person name="Francisco L."/>
            <person name="Jackson L."/>
            <person name="Javaid M."/>
            <person name="Korchina V."/>
            <person name="Kovar C."/>
            <person name="Mata R."/>
            <person name="Mathew T."/>
            <person name="Ngo R."/>
            <person name="Nguyen L."/>
            <person name="Nguyen N."/>
            <person name="Okwuonu G."/>
            <person name="Ongeri F."/>
            <person name="Pham C."/>
            <person name="Simmons D."/>
            <person name="Wilczek-Boney K."/>
            <person name="Hale W."/>
            <person name="Jakkamsetti A."/>
            <person name="Pham P."/>
            <person name="Ruth R."/>
            <person name="San Lucas F."/>
            <person name="Warren J."/>
            <person name="Zhang J."/>
            <person name="Zhao Z."/>
            <person name="Zhou C."/>
            <person name="Zhu D."/>
            <person name="Lee S."/>
            <person name="Bess C."/>
            <person name="Blankenburg K."/>
            <person name="Forbes L."/>
            <person name="Fu Q."/>
            <person name="Gubbala S."/>
            <person name="Hirani K."/>
            <person name="Jayaseelan J.C."/>
            <person name="Lara F."/>
            <person name="Munidasa M."/>
            <person name="Palculict T."/>
            <person name="Patil S."/>
            <person name="Pu L.-L."/>
            <person name="Saada N."/>
            <person name="Tang L."/>
            <person name="Weissenberger G."/>
            <person name="Zhu Y."/>
            <person name="Hemphill L."/>
            <person name="Shang Y."/>
            <person name="Youmans B."/>
            <person name="Ayvaz T."/>
            <person name="Ross M."/>
            <person name="Santibanez J."/>
            <person name="Aqrawi P."/>
            <person name="Gross S."/>
            <person name="Joshi V."/>
            <person name="Fowler G."/>
            <person name="Nazareth L."/>
            <person name="Reid J."/>
            <person name="Worley K."/>
            <person name="Petrosino J."/>
            <person name="Highlander S."/>
            <person name="Gibbs R."/>
        </authorList>
    </citation>
    <scope>NUCLEOTIDE SEQUENCE [LARGE SCALE GENOMIC DNA]</scope>
    <source>
        <strain evidence="1 2">ATCC 33926</strain>
    </source>
</reference>
<proteinExistence type="predicted"/>
<name>A0AA36XKB6_9NEIS</name>
<dbReference type="AlphaFoldDB" id="A0AA36XKB6"/>